<dbReference type="Proteomes" id="UP000019678">
    <property type="component" value="Unassembled WGS sequence"/>
</dbReference>
<organism evidence="1 2">
    <name type="scientific">Chondromyces apiculatus DSM 436</name>
    <dbReference type="NCBI Taxonomy" id="1192034"/>
    <lineage>
        <taxon>Bacteria</taxon>
        <taxon>Pseudomonadati</taxon>
        <taxon>Myxococcota</taxon>
        <taxon>Polyangia</taxon>
        <taxon>Polyangiales</taxon>
        <taxon>Polyangiaceae</taxon>
        <taxon>Chondromyces</taxon>
    </lineage>
</organism>
<proteinExistence type="predicted"/>
<evidence type="ECO:0000313" key="1">
    <source>
        <dbReference type="EMBL" id="EYF06688.1"/>
    </source>
</evidence>
<dbReference type="EMBL" id="ASRX01000015">
    <property type="protein sequence ID" value="EYF06688.1"/>
    <property type="molecule type" value="Genomic_DNA"/>
</dbReference>
<dbReference type="STRING" id="1192034.CAP_1818"/>
<sequence length="40" mass="4497">MDLTDPTIPRQIRWILEPAHHPLEPLSASPHASLTSQRSP</sequence>
<accession>A0A017TBM8</accession>
<protein>
    <submittedName>
        <fullName evidence="1">Uncharacterized protein</fullName>
    </submittedName>
</protein>
<comment type="caution">
    <text evidence="1">The sequence shown here is derived from an EMBL/GenBank/DDBJ whole genome shotgun (WGS) entry which is preliminary data.</text>
</comment>
<name>A0A017TBM8_9BACT</name>
<evidence type="ECO:0000313" key="2">
    <source>
        <dbReference type="Proteomes" id="UP000019678"/>
    </source>
</evidence>
<keyword evidence="2" id="KW-1185">Reference proteome</keyword>
<gene>
    <name evidence="1" type="ORF">CAP_1818</name>
</gene>
<dbReference type="AlphaFoldDB" id="A0A017TBM8"/>
<reference evidence="1 2" key="1">
    <citation type="submission" date="2013-05" db="EMBL/GenBank/DDBJ databases">
        <title>Genome assembly of Chondromyces apiculatus DSM 436.</title>
        <authorList>
            <person name="Sharma G."/>
            <person name="Khatri I."/>
            <person name="Kaur C."/>
            <person name="Mayilraj S."/>
            <person name="Subramanian S."/>
        </authorList>
    </citation>
    <scope>NUCLEOTIDE SEQUENCE [LARGE SCALE GENOMIC DNA]</scope>
    <source>
        <strain evidence="1 2">DSM 436</strain>
    </source>
</reference>